<dbReference type="PANTHER" id="PTHR42930">
    <property type="entry name" value="PHOSPHATE-SPECIFIC TRANSPORT SYSTEM ACCESSORY PROTEIN PHOU"/>
    <property type="match status" value="1"/>
</dbReference>
<proteinExistence type="inferred from homology"/>
<comment type="subunit">
    <text evidence="2">Homodimer.</text>
</comment>
<dbReference type="GO" id="GO:0045936">
    <property type="term" value="P:negative regulation of phosphate metabolic process"/>
    <property type="evidence" value="ECO:0007669"/>
    <property type="project" value="InterPro"/>
</dbReference>
<dbReference type="GO" id="GO:0005737">
    <property type="term" value="C:cytoplasm"/>
    <property type="evidence" value="ECO:0007669"/>
    <property type="project" value="UniProtKB-SubCell"/>
</dbReference>
<accession>A0A9D2KRB2</accession>
<comment type="subcellular location">
    <subcellularLocation>
        <location evidence="2">Cytoplasm</location>
    </subcellularLocation>
</comment>
<dbReference type="InterPro" id="IPR026022">
    <property type="entry name" value="PhoU_dom"/>
</dbReference>
<evidence type="ECO:0000256" key="1">
    <source>
        <dbReference type="ARBA" id="ARBA00008107"/>
    </source>
</evidence>
<dbReference type="InterPro" id="IPR038078">
    <property type="entry name" value="PhoU-like_sf"/>
</dbReference>
<comment type="caution">
    <text evidence="4">The sequence shown here is derived from an EMBL/GenBank/DDBJ whole genome shotgun (WGS) entry which is preliminary data.</text>
</comment>
<dbReference type="SUPFAM" id="SSF109755">
    <property type="entry name" value="PhoU-like"/>
    <property type="match status" value="1"/>
</dbReference>
<dbReference type="AlphaFoldDB" id="A0A9D2KRB2"/>
<dbReference type="EMBL" id="DWZD01000052">
    <property type="protein sequence ID" value="HJA79873.1"/>
    <property type="molecule type" value="Genomic_DNA"/>
</dbReference>
<feature type="domain" description="PhoU" evidence="3">
    <location>
        <begin position="124"/>
        <end position="209"/>
    </location>
</feature>
<comment type="function">
    <text evidence="2">Plays a role in the regulation of phosphate uptake.</text>
</comment>
<name>A0A9D2KRB2_9BACT</name>
<feature type="domain" description="PhoU" evidence="3">
    <location>
        <begin position="22"/>
        <end position="106"/>
    </location>
</feature>
<organism evidence="4 5">
    <name type="scientific">Candidatus Desulfovibrio intestinavium</name>
    <dbReference type="NCBI Taxonomy" id="2838534"/>
    <lineage>
        <taxon>Bacteria</taxon>
        <taxon>Pseudomonadati</taxon>
        <taxon>Thermodesulfobacteriota</taxon>
        <taxon>Desulfovibrionia</taxon>
        <taxon>Desulfovibrionales</taxon>
        <taxon>Desulfovibrionaceae</taxon>
        <taxon>Desulfovibrio</taxon>
    </lineage>
</organism>
<dbReference type="InterPro" id="IPR028366">
    <property type="entry name" value="PhoU"/>
</dbReference>
<keyword evidence="2" id="KW-0592">Phosphate transport</keyword>
<dbReference type="GO" id="GO:0006817">
    <property type="term" value="P:phosphate ion transport"/>
    <property type="evidence" value="ECO:0007669"/>
    <property type="project" value="UniProtKB-KW"/>
</dbReference>
<dbReference type="NCBIfam" id="TIGR02135">
    <property type="entry name" value="phoU_full"/>
    <property type="match status" value="1"/>
</dbReference>
<evidence type="ECO:0000313" key="4">
    <source>
        <dbReference type="EMBL" id="HJA79873.1"/>
    </source>
</evidence>
<sequence length="228" mass="25368">MKHQEQFPGQAIAGLRTRLLVMCAAVGIALDESFRALDETSPARAAAVIDGDTVIDDLEDEIDEQALCLLARSQPVACDLRFVVGALRMVSDLERMGDEAVSIAEQAILLQDLEHGPSMPDEMRQMLSRVRAAFARAEEAFRSHDGDVALRMSDEDDEAVQSEVLVIQRLMERLTARPGCDPRWVMHYILVAHSLSRIWRRAVNVAEHVHFITRGQSLKHGADACREA</sequence>
<dbReference type="PIRSF" id="PIRSF003107">
    <property type="entry name" value="PhoU"/>
    <property type="match status" value="1"/>
</dbReference>
<dbReference type="GO" id="GO:0030643">
    <property type="term" value="P:intracellular phosphate ion homeostasis"/>
    <property type="evidence" value="ECO:0007669"/>
    <property type="project" value="InterPro"/>
</dbReference>
<dbReference type="Pfam" id="PF01895">
    <property type="entry name" value="PhoU"/>
    <property type="match status" value="2"/>
</dbReference>
<protein>
    <recommendedName>
        <fullName evidence="2">Phosphate-specific transport system accessory protein PhoU</fullName>
    </recommendedName>
</protein>
<dbReference type="PANTHER" id="PTHR42930:SF3">
    <property type="entry name" value="PHOSPHATE-SPECIFIC TRANSPORT SYSTEM ACCESSORY PROTEIN PHOU"/>
    <property type="match status" value="1"/>
</dbReference>
<gene>
    <name evidence="4" type="primary">phoU</name>
    <name evidence="4" type="ORF">H9784_09975</name>
</gene>
<dbReference type="Proteomes" id="UP000823821">
    <property type="component" value="Unassembled WGS sequence"/>
</dbReference>
<reference evidence="4" key="1">
    <citation type="journal article" date="2021" name="PeerJ">
        <title>Extensive microbial diversity within the chicken gut microbiome revealed by metagenomics and culture.</title>
        <authorList>
            <person name="Gilroy R."/>
            <person name="Ravi A."/>
            <person name="Getino M."/>
            <person name="Pursley I."/>
            <person name="Horton D.L."/>
            <person name="Alikhan N.F."/>
            <person name="Baker D."/>
            <person name="Gharbi K."/>
            <person name="Hall N."/>
            <person name="Watson M."/>
            <person name="Adriaenssens E.M."/>
            <person name="Foster-Nyarko E."/>
            <person name="Jarju S."/>
            <person name="Secka A."/>
            <person name="Antonio M."/>
            <person name="Oren A."/>
            <person name="Chaudhuri R.R."/>
            <person name="La Ragione R."/>
            <person name="Hildebrand F."/>
            <person name="Pallen M.J."/>
        </authorList>
    </citation>
    <scope>NUCLEOTIDE SEQUENCE</scope>
    <source>
        <strain evidence="4">5032</strain>
    </source>
</reference>
<evidence type="ECO:0000313" key="5">
    <source>
        <dbReference type="Proteomes" id="UP000823821"/>
    </source>
</evidence>
<evidence type="ECO:0000259" key="3">
    <source>
        <dbReference type="Pfam" id="PF01895"/>
    </source>
</evidence>
<reference evidence="4" key="2">
    <citation type="submission" date="2021-04" db="EMBL/GenBank/DDBJ databases">
        <authorList>
            <person name="Gilroy R."/>
        </authorList>
    </citation>
    <scope>NUCLEOTIDE SEQUENCE</scope>
    <source>
        <strain evidence="4">5032</strain>
    </source>
</reference>
<comment type="similarity">
    <text evidence="1 2">Belongs to the PhoU family.</text>
</comment>
<dbReference type="Gene3D" id="1.20.58.220">
    <property type="entry name" value="Phosphate transport system protein phou homolog 2, domain 2"/>
    <property type="match status" value="1"/>
</dbReference>
<evidence type="ECO:0000256" key="2">
    <source>
        <dbReference type="PIRNR" id="PIRNR003107"/>
    </source>
</evidence>
<keyword evidence="2" id="KW-0963">Cytoplasm</keyword>
<keyword evidence="2" id="KW-0813">Transport</keyword>